<dbReference type="InterPro" id="IPR003489">
    <property type="entry name" value="RHF/RaiA"/>
</dbReference>
<dbReference type="AlphaFoldDB" id="A0A1G2K6Y8"/>
<dbReference type="SUPFAM" id="SSF69754">
    <property type="entry name" value="Ribosome binding protein Y (YfiA homologue)"/>
    <property type="match status" value="1"/>
</dbReference>
<gene>
    <name evidence="1" type="ORF">A2633_01105</name>
</gene>
<evidence type="ECO:0008006" key="3">
    <source>
        <dbReference type="Google" id="ProtNLM"/>
    </source>
</evidence>
<evidence type="ECO:0000313" key="1">
    <source>
        <dbReference type="EMBL" id="OGZ94198.1"/>
    </source>
</evidence>
<dbReference type="Proteomes" id="UP000177152">
    <property type="component" value="Unassembled WGS sequence"/>
</dbReference>
<reference evidence="1 2" key="1">
    <citation type="journal article" date="2016" name="Nat. Commun.">
        <title>Thousands of microbial genomes shed light on interconnected biogeochemical processes in an aquifer system.</title>
        <authorList>
            <person name="Anantharaman K."/>
            <person name="Brown C.T."/>
            <person name="Hug L.A."/>
            <person name="Sharon I."/>
            <person name="Castelle C.J."/>
            <person name="Probst A.J."/>
            <person name="Thomas B.C."/>
            <person name="Singh A."/>
            <person name="Wilkins M.J."/>
            <person name="Karaoz U."/>
            <person name="Brodie E.L."/>
            <person name="Williams K.H."/>
            <person name="Hubbard S.S."/>
            <person name="Banfield J.F."/>
        </authorList>
    </citation>
    <scope>NUCLEOTIDE SEQUENCE [LARGE SCALE GENOMIC DNA]</scope>
</reference>
<evidence type="ECO:0000313" key="2">
    <source>
        <dbReference type="Proteomes" id="UP000177152"/>
    </source>
</evidence>
<dbReference type="Gene3D" id="3.30.160.100">
    <property type="entry name" value="Ribosome hibernation promotion factor-like"/>
    <property type="match status" value="1"/>
</dbReference>
<accession>A0A1G2K6Y8</accession>
<dbReference type="EMBL" id="MHQC01000040">
    <property type="protein sequence ID" value="OGZ94198.1"/>
    <property type="molecule type" value="Genomic_DNA"/>
</dbReference>
<dbReference type="InterPro" id="IPR036567">
    <property type="entry name" value="RHF-like"/>
</dbReference>
<organism evidence="1 2">
    <name type="scientific">Candidatus Sungbacteria bacterium RIFCSPHIGHO2_01_FULL_47_32</name>
    <dbReference type="NCBI Taxonomy" id="1802264"/>
    <lineage>
        <taxon>Bacteria</taxon>
        <taxon>Candidatus Sungiibacteriota</taxon>
    </lineage>
</organism>
<proteinExistence type="predicted"/>
<protein>
    <recommendedName>
        <fullName evidence="3">Ribosomal subunit interface protein</fullName>
    </recommendedName>
</protein>
<sequence length="137" mass="15745">MKIMKLSLKATGFKFDEALRIYTVKKIVEPVKKFLSRGELLNTAMLDVEIGRTSSHHKKGLVWRAEANLAIPHAFFRAEAEAEDVRSAIDILEAEIAREVLKYKQKKIQKAKRGARLVKAELKFDPELRTQKNKRGR</sequence>
<comment type="caution">
    <text evidence="1">The sequence shown here is derived from an EMBL/GenBank/DDBJ whole genome shotgun (WGS) entry which is preliminary data.</text>
</comment>
<name>A0A1G2K6Y8_9BACT</name>
<dbReference type="Pfam" id="PF02482">
    <property type="entry name" value="Ribosomal_S30AE"/>
    <property type="match status" value="1"/>
</dbReference>